<feature type="compositionally biased region" description="Basic residues" evidence="1">
    <location>
        <begin position="47"/>
        <end position="57"/>
    </location>
</feature>
<accession>A0A0S2KK15</accession>
<organism evidence="2 3">
    <name type="scientific">Hoylesella enoeca</name>
    <dbReference type="NCBI Taxonomy" id="76123"/>
    <lineage>
        <taxon>Bacteria</taxon>
        <taxon>Pseudomonadati</taxon>
        <taxon>Bacteroidota</taxon>
        <taxon>Bacteroidia</taxon>
        <taxon>Bacteroidales</taxon>
        <taxon>Prevotellaceae</taxon>
        <taxon>Hoylesella</taxon>
    </lineage>
</organism>
<dbReference type="STRING" id="76123.AS203_04335"/>
<proteinExistence type="predicted"/>
<evidence type="ECO:0000313" key="3">
    <source>
        <dbReference type="Proteomes" id="UP000056252"/>
    </source>
</evidence>
<evidence type="ECO:0000313" key="2">
    <source>
        <dbReference type="EMBL" id="ALO48404.1"/>
    </source>
</evidence>
<protein>
    <submittedName>
        <fullName evidence="2">Uncharacterized protein</fullName>
    </submittedName>
</protein>
<dbReference type="AlphaFoldDB" id="A0A0S2KK15"/>
<dbReference type="KEGG" id="peo:AS203_04335"/>
<dbReference type="Proteomes" id="UP000056252">
    <property type="component" value="Chromosome"/>
</dbReference>
<reference evidence="3" key="1">
    <citation type="submission" date="2015-11" db="EMBL/GenBank/DDBJ databases">
        <authorList>
            <person name="Holder M.E."/>
            <person name="Ajami N.J."/>
            <person name="Petrosino J.F."/>
        </authorList>
    </citation>
    <scope>NUCLEOTIDE SEQUENCE [LARGE SCALE GENOMIC DNA]</scope>
    <source>
        <strain evidence="3">F0113</strain>
    </source>
</reference>
<gene>
    <name evidence="2" type="ORF">AS203_04335</name>
</gene>
<sequence length="131" mass="15181">MFPPRRKPSQTKKQYFRLGGKAENRKNSVSAAAETFLDKKTTFPPGRKSRKSKKQCFRRGGNLPRQKNNISARAEEQKIEKQRFRRGGNAFLLIIQNILIANRWTLLVGRAANNKAHAERQMEELRKEFAP</sequence>
<evidence type="ECO:0000256" key="1">
    <source>
        <dbReference type="SAM" id="MobiDB-lite"/>
    </source>
</evidence>
<name>A0A0S2KK15_9BACT</name>
<dbReference type="EMBL" id="CP013195">
    <property type="protein sequence ID" value="ALO48404.1"/>
    <property type="molecule type" value="Genomic_DNA"/>
</dbReference>
<feature type="compositionally biased region" description="Basic residues" evidence="1">
    <location>
        <begin position="1"/>
        <end position="10"/>
    </location>
</feature>
<feature type="region of interest" description="Disordered" evidence="1">
    <location>
        <begin position="1"/>
        <end position="75"/>
    </location>
</feature>
<keyword evidence="3" id="KW-1185">Reference proteome</keyword>